<organism evidence="13 15">
    <name type="scientific">Brevibacillus composti</name>
    <dbReference type="NCBI Taxonomy" id="2796470"/>
    <lineage>
        <taxon>Bacteria</taxon>
        <taxon>Bacillati</taxon>
        <taxon>Bacillota</taxon>
        <taxon>Bacilli</taxon>
        <taxon>Bacillales</taxon>
        <taxon>Paenibacillaceae</taxon>
        <taxon>Brevibacillus</taxon>
    </lineage>
</organism>
<dbReference type="GO" id="GO:0006508">
    <property type="term" value="P:proteolysis"/>
    <property type="evidence" value="ECO:0007669"/>
    <property type="project" value="UniProtKB-KW"/>
</dbReference>
<evidence type="ECO:0000313" key="16">
    <source>
        <dbReference type="Proteomes" id="UP000677234"/>
    </source>
</evidence>
<dbReference type="Proteomes" id="UP000677234">
    <property type="component" value="Chromosome"/>
</dbReference>
<dbReference type="PANTHER" id="PTHR47053">
    <property type="entry name" value="MUREIN DD-ENDOPEPTIDASE MEPH-RELATED"/>
    <property type="match status" value="1"/>
</dbReference>
<keyword evidence="7" id="KW-0378">Hydrolase</keyword>
<evidence type="ECO:0000256" key="4">
    <source>
        <dbReference type="ARBA" id="ARBA00022670"/>
    </source>
</evidence>
<sequence length="305" mass="32777">MKLATRILTVLSFCALMPIPAHASSPVYVVEAGDTLMKIAREHQTTVQELMQSNQLTTDRLAIGQKLTLPKIAAPAQYAATQAVATERPDTLPPADILSSEQPAPIRTGVKARITGDIVNVRTAPSLDAEIAGKLPLGAVVDVLEPGAEWTRVAFGQGESYIASAYLAEISATANAGQPPVSLSSERLQAIIGPLLKTPYILGGTTPDGFDCSGFTSYVFQQLGITLPRTSEDQFRSGQAIPFEEAAPGDLIFYDSLRKGRVSHVAIYMGDGMIAHANGEDVRFEKLATMHKLYPFYGVKRYIAE</sequence>
<reference evidence="13 15" key="1">
    <citation type="submission" date="2020-12" db="EMBL/GenBank/DDBJ databases">
        <title>strain FJAT-54423T represents a novel species of the genus Brevibacillus.</title>
        <authorList>
            <person name="Tang R."/>
        </authorList>
    </citation>
    <scope>NUCLEOTIDE SEQUENCE [LARGE SCALE GENOMIC DNA]</scope>
    <source>
        <strain evidence="13 15">FJAT-54423</strain>
    </source>
</reference>
<dbReference type="Gene3D" id="2.30.30.40">
    <property type="entry name" value="SH3 Domains"/>
    <property type="match status" value="1"/>
</dbReference>
<dbReference type="PANTHER" id="PTHR47053:SF1">
    <property type="entry name" value="MUREIN DD-ENDOPEPTIDASE MEPH-RELATED"/>
    <property type="match status" value="1"/>
</dbReference>
<dbReference type="RefSeq" id="WP_198829919.1">
    <property type="nucleotide sequence ID" value="NZ_CP066308.1"/>
</dbReference>
<feature type="signal peptide" evidence="10">
    <location>
        <begin position="1"/>
        <end position="23"/>
    </location>
</feature>
<evidence type="ECO:0000256" key="10">
    <source>
        <dbReference type="SAM" id="SignalP"/>
    </source>
</evidence>
<dbReference type="SMART" id="SM00257">
    <property type="entry name" value="LysM"/>
    <property type="match status" value="1"/>
</dbReference>
<dbReference type="CDD" id="cd00118">
    <property type="entry name" value="LysM"/>
    <property type="match status" value="1"/>
</dbReference>
<keyword evidence="16" id="KW-1185">Reference proteome</keyword>
<comment type="function">
    <text evidence="1">This major extracellular protein may be involved in the invasion of non-professional phagocytic cells by Listeria.</text>
</comment>
<dbReference type="PROSITE" id="PS51935">
    <property type="entry name" value="NLPC_P60"/>
    <property type="match status" value="1"/>
</dbReference>
<name>A0A7T5EPK6_9BACL</name>
<accession>A0A7T5EPK6</accession>
<dbReference type="InterPro" id="IPR018392">
    <property type="entry name" value="LysM"/>
</dbReference>
<dbReference type="InterPro" id="IPR003646">
    <property type="entry name" value="SH3-like_bac-type"/>
</dbReference>
<dbReference type="EMBL" id="CP073708">
    <property type="protein sequence ID" value="QUO43497.1"/>
    <property type="molecule type" value="Genomic_DNA"/>
</dbReference>
<dbReference type="Gene3D" id="3.10.350.10">
    <property type="entry name" value="LysM domain"/>
    <property type="match status" value="1"/>
</dbReference>
<evidence type="ECO:0000256" key="2">
    <source>
        <dbReference type="ARBA" id="ARBA00007074"/>
    </source>
</evidence>
<feature type="domain" description="LysM" evidence="11">
    <location>
        <begin position="26"/>
        <end position="69"/>
    </location>
</feature>
<evidence type="ECO:0000256" key="7">
    <source>
        <dbReference type="ARBA" id="ARBA00022801"/>
    </source>
</evidence>
<dbReference type="Gene3D" id="3.90.1720.10">
    <property type="entry name" value="endopeptidase domain like (from Nostoc punctiforme)"/>
    <property type="match status" value="1"/>
</dbReference>
<dbReference type="Proteomes" id="UP000595847">
    <property type="component" value="Chromosome"/>
</dbReference>
<dbReference type="GO" id="GO:0008234">
    <property type="term" value="F:cysteine-type peptidase activity"/>
    <property type="evidence" value="ECO:0007669"/>
    <property type="project" value="UniProtKB-KW"/>
</dbReference>
<dbReference type="Pfam" id="PF01476">
    <property type="entry name" value="LysM"/>
    <property type="match status" value="1"/>
</dbReference>
<evidence type="ECO:0000259" key="11">
    <source>
        <dbReference type="PROSITE" id="PS51782"/>
    </source>
</evidence>
<dbReference type="KEGG" id="bcop:JD108_11415"/>
<dbReference type="EMBL" id="CP066308">
    <property type="protein sequence ID" value="QQE76419.1"/>
    <property type="molecule type" value="Genomic_DNA"/>
</dbReference>
<evidence type="ECO:0000256" key="1">
    <source>
        <dbReference type="ARBA" id="ARBA00003740"/>
    </source>
</evidence>
<keyword evidence="4" id="KW-0645">Protease</keyword>
<dbReference type="Pfam" id="PF00877">
    <property type="entry name" value="NLPC_P60"/>
    <property type="match status" value="1"/>
</dbReference>
<dbReference type="SUPFAM" id="SSF54001">
    <property type="entry name" value="Cysteine proteinases"/>
    <property type="match status" value="1"/>
</dbReference>
<feature type="chain" id="PRO_5032342250" description="Probable endopeptidase p60" evidence="10">
    <location>
        <begin position="24"/>
        <end position="305"/>
    </location>
</feature>
<keyword evidence="5 10" id="KW-0732">Signal</keyword>
<evidence type="ECO:0000256" key="6">
    <source>
        <dbReference type="ARBA" id="ARBA00022737"/>
    </source>
</evidence>
<evidence type="ECO:0000313" key="15">
    <source>
        <dbReference type="Proteomes" id="UP000595847"/>
    </source>
</evidence>
<evidence type="ECO:0000256" key="3">
    <source>
        <dbReference type="ARBA" id="ARBA00013385"/>
    </source>
</evidence>
<dbReference type="SMART" id="SM00287">
    <property type="entry name" value="SH3b"/>
    <property type="match status" value="1"/>
</dbReference>
<evidence type="ECO:0000313" key="13">
    <source>
        <dbReference type="EMBL" id="QQE76419.1"/>
    </source>
</evidence>
<dbReference type="InterPro" id="IPR051202">
    <property type="entry name" value="Peptidase_C40"/>
</dbReference>
<proteinExistence type="inferred from homology"/>
<dbReference type="SUPFAM" id="SSF54106">
    <property type="entry name" value="LysM domain"/>
    <property type="match status" value="1"/>
</dbReference>
<evidence type="ECO:0000259" key="12">
    <source>
        <dbReference type="PROSITE" id="PS51935"/>
    </source>
</evidence>
<evidence type="ECO:0000256" key="5">
    <source>
        <dbReference type="ARBA" id="ARBA00022729"/>
    </source>
</evidence>
<dbReference type="InterPro" id="IPR000064">
    <property type="entry name" value="NLP_P60_dom"/>
</dbReference>
<dbReference type="InterPro" id="IPR038765">
    <property type="entry name" value="Papain-like_cys_pep_sf"/>
</dbReference>
<evidence type="ECO:0000256" key="9">
    <source>
        <dbReference type="ARBA" id="ARBA00032855"/>
    </source>
</evidence>
<reference evidence="14" key="2">
    <citation type="submission" date="2021-04" db="EMBL/GenBank/DDBJ databases">
        <title>Brevibacillus composti FJAT-54423, complete genome.</title>
        <authorList>
            <person name="Tang R."/>
        </authorList>
    </citation>
    <scope>NUCLEOTIDE SEQUENCE</scope>
    <source>
        <strain evidence="14">FJAT-54424</strain>
    </source>
</reference>
<evidence type="ECO:0000313" key="14">
    <source>
        <dbReference type="EMBL" id="QUO43497.1"/>
    </source>
</evidence>
<dbReference type="Pfam" id="PF08239">
    <property type="entry name" value="SH3_3"/>
    <property type="match status" value="1"/>
</dbReference>
<dbReference type="InterPro" id="IPR036779">
    <property type="entry name" value="LysM_dom_sf"/>
</dbReference>
<keyword evidence="8" id="KW-0788">Thiol protease</keyword>
<comment type="similarity">
    <text evidence="2">Belongs to the peptidase C40 family.</text>
</comment>
<evidence type="ECO:0000256" key="8">
    <source>
        <dbReference type="ARBA" id="ARBA00022807"/>
    </source>
</evidence>
<feature type="domain" description="NlpC/P60" evidence="12">
    <location>
        <begin position="182"/>
        <end position="303"/>
    </location>
</feature>
<keyword evidence="6" id="KW-0677">Repeat</keyword>
<gene>
    <name evidence="13" type="ORF">JD108_11415</name>
    <name evidence="14" type="ORF">KDJ56_11360</name>
</gene>
<dbReference type="PROSITE" id="PS51782">
    <property type="entry name" value="LYSM"/>
    <property type="match status" value="1"/>
</dbReference>
<protein>
    <recommendedName>
        <fullName evidence="3">Probable endopeptidase p60</fullName>
    </recommendedName>
    <alternativeName>
        <fullName evidence="9">Invasion-associated protein p60</fullName>
    </alternativeName>
</protein>
<dbReference type="AlphaFoldDB" id="A0A7T5EPK6"/>